<comment type="caution">
    <text evidence="1">The sequence shown here is derived from an EMBL/GenBank/DDBJ whole genome shotgun (WGS) entry which is preliminary data.</text>
</comment>
<sequence length="199" mass="22317">MRTKTELTLEQTQQGVSDEVLVSIEGVEELKRKFKINGEKKEALLALRQKPVMRTTSAAVKPCQGDSLEFYLITVENPTSIIFDQTIANLKAQLVKNEMVRVMIPKCMSLLDACDEPIGDMEDKVDNSKGPKATPQVLLSFEVYTLAVTYPKEVDETIEILMEVEPLDHTKLDDLGFDNCNHDISFSSKEIPSVDEPKP</sequence>
<reference evidence="1" key="1">
    <citation type="journal article" date="2022" name="Int. J. Mol. Sci.">
        <title>Draft Genome of Tanacetum Coccineum: Genomic Comparison of Closely Related Tanacetum-Family Plants.</title>
        <authorList>
            <person name="Yamashiro T."/>
            <person name="Shiraishi A."/>
            <person name="Nakayama K."/>
            <person name="Satake H."/>
        </authorList>
    </citation>
    <scope>NUCLEOTIDE SEQUENCE</scope>
</reference>
<keyword evidence="2" id="KW-1185">Reference proteome</keyword>
<dbReference type="EMBL" id="BQNB010013837">
    <property type="protein sequence ID" value="GJT20820.1"/>
    <property type="molecule type" value="Genomic_DNA"/>
</dbReference>
<organism evidence="1 2">
    <name type="scientific">Tanacetum coccineum</name>
    <dbReference type="NCBI Taxonomy" id="301880"/>
    <lineage>
        <taxon>Eukaryota</taxon>
        <taxon>Viridiplantae</taxon>
        <taxon>Streptophyta</taxon>
        <taxon>Embryophyta</taxon>
        <taxon>Tracheophyta</taxon>
        <taxon>Spermatophyta</taxon>
        <taxon>Magnoliopsida</taxon>
        <taxon>eudicotyledons</taxon>
        <taxon>Gunneridae</taxon>
        <taxon>Pentapetalae</taxon>
        <taxon>asterids</taxon>
        <taxon>campanulids</taxon>
        <taxon>Asterales</taxon>
        <taxon>Asteraceae</taxon>
        <taxon>Asteroideae</taxon>
        <taxon>Anthemideae</taxon>
        <taxon>Anthemidinae</taxon>
        <taxon>Tanacetum</taxon>
    </lineage>
</organism>
<gene>
    <name evidence="1" type="ORF">Tco_0890757</name>
</gene>
<evidence type="ECO:0000313" key="1">
    <source>
        <dbReference type="EMBL" id="GJT20820.1"/>
    </source>
</evidence>
<accession>A0ABQ5C101</accession>
<dbReference type="Proteomes" id="UP001151760">
    <property type="component" value="Unassembled WGS sequence"/>
</dbReference>
<evidence type="ECO:0000313" key="2">
    <source>
        <dbReference type="Proteomes" id="UP001151760"/>
    </source>
</evidence>
<protein>
    <submittedName>
        <fullName evidence="1">Uncharacterized protein</fullName>
    </submittedName>
</protein>
<reference evidence="1" key="2">
    <citation type="submission" date="2022-01" db="EMBL/GenBank/DDBJ databases">
        <authorList>
            <person name="Yamashiro T."/>
            <person name="Shiraishi A."/>
            <person name="Satake H."/>
            <person name="Nakayama K."/>
        </authorList>
    </citation>
    <scope>NUCLEOTIDE SEQUENCE</scope>
</reference>
<proteinExistence type="predicted"/>
<name>A0ABQ5C101_9ASTR</name>